<dbReference type="OrthoDB" id="206598at2759"/>
<sequence>MSKYLLLAHCADRTEVNTPTAEQGEVCMGMIDTDRSFLAEEYGYEVALTMLQPKSCSPKHNLIIGRSPKL</sequence>
<keyword evidence="2" id="KW-1185">Reference proteome</keyword>
<dbReference type="EMBL" id="BMAW01057350">
    <property type="protein sequence ID" value="GFT10227.1"/>
    <property type="molecule type" value="Genomic_DNA"/>
</dbReference>
<proteinExistence type="predicted"/>
<dbReference type="PANTHER" id="PTHR13369:SF0">
    <property type="entry name" value="GLUTATHIONE S-TRANSFERASE C-TERMINAL DOMAIN-CONTAINING PROTEIN"/>
    <property type="match status" value="1"/>
</dbReference>
<evidence type="ECO:0000313" key="1">
    <source>
        <dbReference type="EMBL" id="GFT10227.1"/>
    </source>
</evidence>
<dbReference type="Proteomes" id="UP000887013">
    <property type="component" value="Unassembled WGS sequence"/>
</dbReference>
<gene>
    <name evidence="1" type="primary">GSTCD</name>
    <name evidence="1" type="ORF">NPIL_638881</name>
</gene>
<accession>A0A8X6TH32</accession>
<comment type="caution">
    <text evidence="1">The sequence shown here is derived from an EMBL/GenBank/DDBJ whole genome shotgun (WGS) entry which is preliminary data.</text>
</comment>
<protein>
    <submittedName>
        <fullName evidence="1">Glutathione S-transferase C-terminal domain-containing protein</fullName>
    </submittedName>
</protein>
<evidence type="ECO:0000313" key="2">
    <source>
        <dbReference type="Proteomes" id="UP000887013"/>
    </source>
</evidence>
<dbReference type="AlphaFoldDB" id="A0A8X6TH32"/>
<reference evidence="1" key="1">
    <citation type="submission" date="2020-08" db="EMBL/GenBank/DDBJ databases">
        <title>Multicomponent nature underlies the extraordinary mechanical properties of spider dragline silk.</title>
        <authorList>
            <person name="Kono N."/>
            <person name="Nakamura H."/>
            <person name="Mori M."/>
            <person name="Yoshida Y."/>
            <person name="Ohtoshi R."/>
            <person name="Malay A.D."/>
            <person name="Moran D.A.P."/>
            <person name="Tomita M."/>
            <person name="Numata K."/>
            <person name="Arakawa K."/>
        </authorList>
    </citation>
    <scope>NUCLEOTIDE SEQUENCE</scope>
</reference>
<organism evidence="1 2">
    <name type="scientific">Nephila pilipes</name>
    <name type="common">Giant wood spider</name>
    <name type="synonym">Nephila maculata</name>
    <dbReference type="NCBI Taxonomy" id="299642"/>
    <lineage>
        <taxon>Eukaryota</taxon>
        <taxon>Metazoa</taxon>
        <taxon>Ecdysozoa</taxon>
        <taxon>Arthropoda</taxon>
        <taxon>Chelicerata</taxon>
        <taxon>Arachnida</taxon>
        <taxon>Araneae</taxon>
        <taxon>Araneomorphae</taxon>
        <taxon>Entelegynae</taxon>
        <taxon>Araneoidea</taxon>
        <taxon>Nephilidae</taxon>
        <taxon>Nephila</taxon>
    </lineage>
</organism>
<name>A0A8X6TH32_NEPPI</name>
<dbReference type="PANTHER" id="PTHR13369">
    <property type="match status" value="1"/>
</dbReference>
<dbReference type="GO" id="GO:0005737">
    <property type="term" value="C:cytoplasm"/>
    <property type="evidence" value="ECO:0007669"/>
    <property type="project" value="TreeGrafter"/>
</dbReference>